<evidence type="ECO:0000256" key="1">
    <source>
        <dbReference type="SAM" id="MobiDB-lite"/>
    </source>
</evidence>
<sequence length="585" mass="65455">MSINRSYLNILSIGLLLLNSSDFAYAQKKLLLIGGATNLCSSLQPTNCDSKIDWQKLAQDQGYPSNVQIKYQEMLQLTDLSIQNLKAKKDYPSWAISDLQRLDKSKKYSVDDFKTQIAKIDSHFIDDLSDDNWEATLNFLSITQSEIVSYKNSPVYTQNLFDKFVDLSGGSNAVIGIVSASSQDYMDTYIFYKNAFKLAGPKEVVWIPIDLALRKARQNNDCDNIQNYVASEYGEYDTKRRYPDLTNYQIQKCKDSRSLMDDLNRITGIFFCGGDQAKHKESFITSSGSDTDEMKIIRQRVNSGQVTLSGSSAGTAVMGGPSKKQDVPMIAGGQSFQSLVDKPLDYICTTSDCQDDLQYDPQGGLDIFQTGLLDTHFSQRGRQGRAIRLASLRNLDFAFGCDETTAILLIDQQNQTTINVIGEYGISLFDLRSSKKGSSSQFSIQNVYWSYLTQGDQIVFSQDGSIKISAASFKSRVRESGRSLTTTDVFSSPDRQSGRDNYMEFVVIGTSLIDSTDTTTWGETYETDPSIYRVNFKKVSSTQGFKGVDPNGDQRYSIINMSLDVQPKSRDEDQTENVARSFLSL</sequence>
<reference evidence="4 5" key="1">
    <citation type="submission" date="2014-06" db="EMBL/GenBank/DDBJ databases">
        <authorList>
            <person name="Swart Estienne"/>
        </authorList>
    </citation>
    <scope>NUCLEOTIDE SEQUENCE [LARGE SCALE GENOMIC DNA]</scope>
    <source>
        <strain evidence="4 5">130c</strain>
    </source>
</reference>
<dbReference type="OrthoDB" id="4666063at2759"/>
<keyword evidence="2" id="KW-0732">Signal</keyword>
<dbReference type="PANTHER" id="PTHR36175">
    <property type="entry name" value="CYANOPHYCINASE"/>
    <property type="match status" value="1"/>
</dbReference>
<evidence type="ECO:0000313" key="3">
    <source>
        <dbReference type="EMBL" id="CDW75645.1"/>
    </source>
</evidence>
<dbReference type="Gene3D" id="3.40.50.880">
    <property type="match status" value="1"/>
</dbReference>
<name>A0A078A5E5_STYLE</name>
<feature type="region of interest" description="Disordered" evidence="1">
    <location>
        <begin position="566"/>
        <end position="585"/>
    </location>
</feature>
<dbReference type="EMBL" id="CCKQ01005853">
    <property type="protein sequence ID" value="CDW77114.1"/>
    <property type="molecule type" value="Genomic_DNA"/>
</dbReference>
<dbReference type="EMBL" id="CCKQ01004484">
    <property type="protein sequence ID" value="CDW75645.1"/>
    <property type="molecule type" value="Genomic_DNA"/>
</dbReference>
<dbReference type="InParanoid" id="A0A078A5E5"/>
<organism evidence="4 5">
    <name type="scientific">Stylonychia lemnae</name>
    <name type="common">Ciliate</name>
    <dbReference type="NCBI Taxonomy" id="5949"/>
    <lineage>
        <taxon>Eukaryota</taxon>
        <taxon>Sar</taxon>
        <taxon>Alveolata</taxon>
        <taxon>Ciliophora</taxon>
        <taxon>Intramacronucleata</taxon>
        <taxon>Spirotrichea</taxon>
        <taxon>Stichotrichia</taxon>
        <taxon>Sporadotrichida</taxon>
        <taxon>Oxytrichidae</taxon>
        <taxon>Stylonychinae</taxon>
        <taxon>Stylonychia</taxon>
    </lineage>
</organism>
<feature type="chain" id="PRO_5007377368" evidence="2">
    <location>
        <begin position="27"/>
        <end position="585"/>
    </location>
</feature>
<dbReference type="CDD" id="cd03145">
    <property type="entry name" value="GAT1_cyanophycinase"/>
    <property type="match status" value="1"/>
</dbReference>
<gene>
    <name evidence="4" type="primary">Contig2674.g2868</name>
    <name evidence="3" type="synonym">Contig5196.g5569</name>
    <name evidence="3" type="ORF">STYLEM_4637</name>
    <name evidence="4" type="ORF">STYLEM_6083</name>
</gene>
<evidence type="ECO:0000313" key="4">
    <source>
        <dbReference type="EMBL" id="CDW77114.1"/>
    </source>
</evidence>
<proteinExistence type="predicted"/>
<dbReference type="Proteomes" id="UP000039865">
    <property type="component" value="Unassembled WGS sequence"/>
</dbReference>
<dbReference type="PANTHER" id="PTHR36175:SF1">
    <property type="entry name" value="CYANOPHYCINASE"/>
    <property type="match status" value="1"/>
</dbReference>
<evidence type="ECO:0000313" key="5">
    <source>
        <dbReference type="Proteomes" id="UP000039865"/>
    </source>
</evidence>
<keyword evidence="5" id="KW-1185">Reference proteome</keyword>
<protein>
    <submittedName>
        <fullName evidence="4">Cyanophycinase-related exopeptidase-like protein</fullName>
    </submittedName>
</protein>
<accession>A0A078A5E5</accession>
<dbReference type="InterPro" id="IPR029062">
    <property type="entry name" value="Class_I_gatase-like"/>
</dbReference>
<evidence type="ECO:0000256" key="2">
    <source>
        <dbReference type="SAM" id="SignalP"/>
    </source>
</evidence>
<dbReference type="AlphaFoldDB" id="A0A078A5E5"/>
<feature type="signal peptide" evidence="2">
    <location>
        <begin position="1"/>
        <end position="26"/>
    </location>
</feature>